<dbReference type="Gene3D" id="1.10.390.10">
    <property type="entry name" value="Neutral Protease Domain 2"/>
    <property type="match status" value="1"/>
</dbReference>
<organism evidence="16 17">
    <name type="scientific">Hymenobacter daecheongensis DSM 21074</name>
    <dbReference type="NCBI Taxonomy" id="1121955"/>
    <lineage>
        <taxon>Bacteria</taxon>
        <taxon>Pseudomonadati</taxon>
        <taxon>Bacteroidota</taxon>
        <taxon>Cytophagia</taxon>
        <taxon>Cytophagales</taxon>
        <taxon>Hymenobacteraceae</taxon>
        <taxon>Hymenobacter</taxon>
    </lineage>
</organism>
<dbReference type="InterPro" id="IPR014782">
    <property type="entry name" value="Peptidase_M1_dom"/>
</dbReference>
<evidence type="ECO:0000256" key="12">
    <source>
        <dbReference type="SAM" id="MobiDB-lite"/>
    </source>
</evidence>
<evidence type="ECO:0000256" key="10">
    <source>
        <dbReference type="ARBA" id="ARBA00022833"/>
    </source>
</evidence>
<keyword evidence="6 16" id="KW-0031">Aminopeptidase</keyword>
<dbReference type="GO" id="GO:0005737">
    <property type="term" value="C:cytoplasm"/>
    <property type="evidence" value="ECO:0007669"/>
    <property type="project" value="TreeGrafter"/>
</dbReference>
<dbReference type="GO" id="GO:0016020">
    <property type="term" value="C:membrane"/>
    <property type="evidence" value="ECO:0007669"/>
    <property type="project" value="TreeGrafter"/>
</dbReference>
<feature type="chain" id="PRO_5012138485" description="Aminopeptidase N" evidence="13">
    <location>
        <begin position="22"/>
        <end position="866"/>
    </location>
</feature>
<keyword evidence="13" id="KW-0732">Signal</keyword>
<dbReference type="GO" id="GO:0043171">
    <property type="term" value="P:peptide catabolic process"/>
    <property type="evidence" value="ECO:0007669"/>
    <property type="project" value="TreeGrafter"/>
</dbReference>
<dbReference type="EMBL" id="FQYN01000002">
    <property type="protein sequence ID" value="SHI71480.1"/>
    <property type="molecule type" value="Genomic_DNA"/>
</dbReference>
<evidence type="ECO:0000313" key="17">
    <source>
        <dbReference type="Proteomes" id="UP000184418"/>
    </source>
</evidence>
<dbReference type="RefSeq" id="WP_073107354.1">
    <property type="nucleotide sequence ID" value="NZ_FQYN01000002.1"/>
</dbReference>
<dbReference type="GO" id="GO:0016285">
    <property type="term" value="F:alanyl aminopeptidase activity"/>
    <property type="evidence" value="ECO:0007669"/>
    <property type="project" value="UniProtKB-EC"/>
</dbReference>
<dbReference type="InterPro" id="IPR045357">
    <property type="entry name" value="Aminopeptidase_N-like_N"/>
</dbReference>
<evidence type="ECO:0000256" key="3">
    <source>
        <dbReference type="ARBA" id="ARBA00010136"/>
    </source>
</evidence>
<dbReference type="Proteomes" id="UP000184418">
    <property type="component" value="Unassembled WGS sequence"/>
</dbReference>
<feature type="signal peptide" evidence="13">
    <location>
        <begin position="1"/>
        <end position="21"/>
    </location>
</feature>
<dbReference type="GO" id="GO:0042277">
    <property type="term" value="F:peptide binding"/>
    <property type="evidence" value="ECO:0007669"/>
    <property type="project" value="TreeGrafter"/>
</dbReference>
<dbReference type="InterPro" id="IPR042097">
    <property type="entry name" value="Aminopeptidase_N-like_N_sf"/>
</dbReference>
<dbReference type="SUPFAM" id="SSF55486">
    <property type="entry name" value="Metalloproteases ('zincins'), catalytic domain"/>
    <property type="match status" value="1"/>
</dbReference>
<dbReference type="AlphaFoldDB" id="A0A1M6DE81"/>
<gene>
    <name evidence="16" type="ORF">SAMN02745146_1474</name>
</gene>
<dbReference type="GO" id="GO:0070006">
    <property type="term" value="F:metalloaminopeptidase activity"/>
    <property type="evidence" value="ECO:0007669"/>
    <property type="project" value="TreeGrafter"/>
</dbReference>
<dbReference type="OrthoDB" id="100605at2"/>
<dbReference type="EC" id="3.4.11.2" evidence="4"/>
<name>A0A1M6DE81_9BACT</name>
<sequence length="866" mass="98121">MKYSVLGVLGLVLTCHLTAPAQTVKTSKPTSQKAAAHKKNTPVAEAAPAQSSAATIIVPSWLPPTNPVQPTATIVTDVLDTKLDVKFDWAKQWLLGNALLTLRPHFYPQNQVVLDAKGFDVKSVRAVIGGKEKNLNYTYDKRKLTISLDRMYARNEQYQVRISYVAKPNELEAGGSAAITSSKGLYFINPLGTDKNKPRQIWTQGETEANSCWFPTIDKPNQRMTQEITMTVDGRYKTLSNGLLISSKKNADGTRTDIWKQTLPAAPYLTMMTVGEFAVINDTWRGKAVDYYVEPGFQGTAKAVFGNTPEMLDFFSRKLGVDFPWEKYAQVAVRDFVSGAMENTTATTIRQEWVQLTKRELPDQSYQAEGTIAHEVFHQWFGDYVTSESWSNLPLNESFADYSELLWAEHKYGADAAALVQQQKLTNYLTEAESKREPLIRYHYATREDMFDRHSYDKGGRVLHMLRKYVGDEAFFASLNRYLTQNKFSSSEIAKLRLAFEETTGEDLMWFFDQWFMQRGHPELYISHTYTNGQVNLRVEQRQDSTFTPIYRLPVTVSVWTGNQSQPTDYKIVVTKANQMFTLPASQRPNLVKFDAEGQLLAKVQEQRTQDELLFQYYHARNYLQKYEAIDQLRGKLGDLAVSGMLRNAMNDPFWAVRLAAVEGFRRYKGPEGNAVRKELRRAATTDKKSQVRAMAVTTLGAFLNEDFSDVYATALNDSSYLVVGAAINALARNPSIGTRDALNALQDTHSPVLLNALSNYYSLNGTADQYQWFLRRMNDVSEDELYTYLQNFGLLMQRMPPVERDKGIQRLEAYARTHPNITVKLGAYRGLSSLVPSTATMKATLQDIRAKEKNDQLKAAYSLIQ</sequence>
<dbReference type="GO" id="GO:0005615">
    <property type="term" value="C:extracellular space"/>
    <property type="evidence" value="ECO:0007669"/>
    <property type="project" value="TreeGrafter"/>
</dbReference>
<dbReference type="SUPFAM" id="SSF63737">
    <property type="entry name" value="Leukotriene A4 hydrolase N-terminal domain"/>
    <property type="match status" value="1"/>
</dbReference>
<evidence type="ECO:0000313" key="16">
    <source>
        <dbReference type="EMBL" id="SHI71480.1"/>
    </source>
</evidence>
<evidence type="ECO:0000256" key="6">
    <source>
        <dbReference type="ARBA" id="ARBA00022438"/>
    </source>
</evidence>
<comment type="catalytic activity">
    <reaction evidence="1">
        <text>Release of an N-terminal amino acid, Xaa-|-Yaa- from a peptide, amide or arylamide. Xaa is preferably Ala, but may be most amino acids including Pro (slow action). When a terminal hydrophobic residue is followed by a prolyl residue, the two may be released as an intact Xaa-Pro dipeptide.</text>
        <dbReference type="EC" id="3.4.11.2"/>
    </reaction>
</comment>
<dbReference type="PRINTS" id="PR00756">
    <property type="entry name" value="ALADIPTASE"/>
</dbReference>
<evidence type="ECO:0000256" key="4">
    <source>
        <dbReference type="ARBA" id="ARBA00012564"/>
    </source>
</evidence>
<evidence type="ECO:0000256" key="1">
    <source>
        <dbReference type="ARBA" id="ARBA00000098"/>
    </source>
</evidence>
<dbReference type="Gene3D" id="1.25.10.10">
    <property type="entry name" value="Leucine-rich Repeat Variant"/>
    <property type="match status" value="1"/>
</dbReference>
<dbReference type="SUPFAM" id="SSF48371">
    <property type="entry name" value="ARM repeat"/>
    <property type="match status" value="1"/>
</dbReference>
<dbReference type="GO" id="GO:0006508">
    <property type="term" value="P:proteolysis"/>
    <property type="evidence" value="ECO:0007669"/>
    <property type="project" value="UniProtKB-KW"/>
</dbReference>
<keyword evidence="17" id="KW-1185">Reference proteome</keyword>
<evidence type="ECO:0000256" key="8">
    <source>
        <dbReference type="ARBA" id="ARBA00022723"/>
    </source>
</evidence>
<dbReference type="GO" id="GO:0008270">
    <property type="term" value="F:zinc ion binding"/>
    <property type="evidence" value="ECO:0007669"/>
    <property type="project" value="InterPro"/>
</dbReference>
<proteinExistence type="inferred from homology"/>
<dbReference type="Pfam" id="PF01433">
    <property type="entry name" value="Peptidase_M1"/>
    <property type="match status" value="1"/>
</dbReference>
<feature type="domain" description="Aminopeptidase N-like N-terminal" evidence="15">
    <location>
        <begin position="82"/>
        <end position="269"/>
    </location>
</feature>
<protein>
    <recommendedName>
        <fullName evidence="5">Aminopeptidase N</fullName>
        <ecNumber evidence="4">3.4.11.2</ecNumber>
    </recommendedName>
</protein>
<evidence type="ECO:0000256" key="13">
    <source>
        <dbReference type="SAM" id="SignalP"/>
    </source>
</evidence>
<evidence type="ECO:0000256" key="11">
    <source>
        <dbReference type="ARBA" id="ARBA00023049"/>
    </source>
</evidence>
<dbReference type="PANTHER" id="PTHR11533:SF174">
    <property type="entry name" value="PUROMYCIN-SENSITIVE AMINOPEPTIDASE-RELATED"/>
    <property type="match status" value="1"/>
</dbReference>
<keyword evidence="11" id="KW-0482">Metalloprotease</keyword>
<dbReference type="STRING" id="1121955.SAMN02745146_1474"/>
<dbReference type="CDD" id="cd09603">
    <property type="entry name" value="M1_APN_like"/>
    <property type="match status" value="1"/>
</dbReference>
<dbReference type="InterPro" id="IPR001930">
    <property type="entry name" value="Peptidase_M1"/>
</dbReference>
<dbReference type="Gene3D" id="2.60.40.1730">
    <property type="entry name" value="tricorn interacting facor f3 domain"/>
    <property type="match status" value="1"/>
</dbReference>
<comment type="cofactor">
    <cofactor evidence="2">
        <name>Zn(2+)</name>
        <dbReference type="ChEBI" id="CHEBI:29105"/>
    </cofactor>
</comment>
<dbReference type="Pfam" id="PF17900">
    <property type="entry name" value="Peptidase_M1_N"/>
    <property type="match status" value="1"/>
</dbReference>
<evidence type="ECO:0000259" key="15">
    <source>
        <dbReference type="Pfam" id="PF17900"/>
    </source>
</evidence>
<evidence type="ECO:0000256" key="7">
    <source>
        <dbReference type="ARBA" id="ARBA00022670"/>
    </source>
</evidence>
<evidence type="ECO:0000256" key="5">
    <source>
        <dbReference type="ARBA" id="ARBA00015611"/>
    </source>
</evidence>
<dbReference type="InterPro" id="IPR016024">
    <property type="entry name" value="ARM-type_fold"/>
</dbReference>
<dbReference type="Pfam" id="PF13646">
    <property type="entry name" value="HEAT_2"/>
    <property type="match status" value="1"/>
</dbReference>
<reference evidence="16 17" key="1">
    <citation type="submission" date="2016-11" db="EMBL/GenBank/DDBJ databases">
        <authorList>
            <person name="Jaros S."/>
            <person name="Januszkiewicz K."/>
            <person name="Wedrychowicz H."/>
        </authorList>
    </citation>
    <scope>NUCLEOTIDE SEQUENCE [LARGE SCALE GENOMIC DNA]</scope>
    <source>
        <strain evidence="16 17">DSM 21074</strain>
    </source>
</reference>
<keyword evidence="10" id="KW-0862">Zinc</keyword>
<feature type="region of interest" description="Disordered" evidence="12">
    <location>
        <begin position="25"/>
        <end position="47"/>
    </location>
</feature>
<evidence type="ECO:0000259" key="14">
    <source>
        <dbReference type="Pfam" id="PF01433"/>
    </source>
</evidence>
<accession>A0A1M6DE81</accession>
<keyword evidence="7" id="KW-0645">Protease</keyword>
<dbReference type="InterPro" id="IPR050344">
    <property type="entry name" value="Peptidase_M1_aminopeptidases"/>
</dbReference>
<evidence type="ECO:0000256" key="9">
    <source>
        <dbReference type="ARBA" id="ARBA00022801"/>
    </source>
</evidence>
<dbReference type="InterPro" id="IPR027268">
    <property type="entry name" value="Peptidase_M4/M1_CTD_sf"/>
</dbReference>
<keyword evidence="9" id="KW-0378">Hydrolase</keyword>
<dbReference type="InterPro" id="IPR011989">
    <property type="entry name" value="ARM-like"/>
</dbReference>
<dbReference type="PANTHER" id="PTHR11533">
    <property type="entry name" value="PROTEASE M1 ZINC METALLOPROTEASE"/>
    <property type="match status" value="1"/>
</dbReference>
<evidence type="ECO:0000256" key="2">
    <source>
        <dbReference type="ARBA" id="ARBA00001947"/>
    </source>
</evidence>
<comment type="similarity">
    <text evidence="3">Belongs to the peptidase M1 family.</text>
</comment>
<keyword evidence="8" id="KW-0479">Metal-binding</keyword>
<feature type="domain" description="Peptidase M1 membrane alanine aminopeptidase" evidence="14">
    <location>
        <begin position="307"/>
        <end position="515"/>
    </location>
</feature>